<dbReference type="GO" id="GO:0015562">
    <property type="term" value="F:efflux transmembrane transporter activity"/>
    <property type="evidence" value="ECO:0007669"/>
    <property type="project" value="TreeGrafter"/>
</dbReference>
<evidence type="ECO:0000256" key="1">
    <source>
        <dbReference type="ARBA" id="ARBA00009477"/>
    </source>
</evidence>
<dbReference type="PANTHER" id="PTHR30469">
    <property type="entry name" value="MULTIDRUG RESISTANCE PROTEIN MDTA"/>
    <property type="match status" value="1"/>
</dbReference>
<comment type="similarity">
    <text evidence="1">Belongs to the membrane fusion protein (MFP) (TC 8.A.1) family.</text>
</comment>
<dbReference type="OrthoDB" id="9806939at2"/>
<dbReference type="GO" id="GO:1990281">
    <property type="term" value="C:efflux pump complex"/>
    <property type="evidence" value="ECO:0007669"/>
    <property type="project" value="TreeGrafter"/>
</dbReference>
<dbReference type="InterPro" id="IPR006143">
    <property type="entry name" value="RND_pump_MFP"/>
</dbReference>
<dbReference type="Gene3D" id="1.10.287.470">
    <property type="entry name" value="Helix hairpin bin"/>
    <property type="match status" value="1"/>
</dbReference>
<organism evidence="3 4">
    <name type="scientific">Dialister micraerophilus UPII 345-E</name>
    <dbReference type="NCBI Taxonomy" id="910314"/>
    <lineage>
        <taxon>Bacteria</taxon>
        <taxon>Bacillati</taxon>
        <taxon>Bacillota</taxon>
        <taxon>Negativicutes</taxon>
        <taxon>Veillonellales</taxon>
        <taxon>Veillonellaceae</taxon>
        <taxon>Dialister</taxon>
    </lineage>
</organism>
<feature type="domain" description="Multidrug resistance protein MdtA-like barrel-sandwich hybrid" evidence="2">
    <location>
        <begin position="53"/>
        <end position="191"/>
    </location>
</feature>
<protein>
    <submittedName>
        <fullName evidence="3">Efflux transporter, RND family, MFP subunit</fullName>
    </submittedName>
</protein>
<dbReference type="SUPFAM" id="SSF111369">
    <property type="entry name" value="HlyD-like secretion proteins"/>
    <property type="match status" value="1"/>
</dbReference>
<dbReference type="Pfam" id="PF25917">
    <property type="entry name" value="BSH_RND"/>
    <property type="match status" value="1"/>
</dbReference>
<dbReference type="Gene3D" id="2.40.30.170">
    <property type="match status" value="1"/>
</dbReference>
<dbReference type="Gene3D" id="2.40.50.100">
    <property type="match status" value="1"/>
</dbReference>
<dbReference type="eggNOG" id="COG0845">
    <property type="taxonomic scope" value="Bacteria"/>
</dbReference>
<gene>
    <name evidence="3" type="ORF">HMPREF9220_0851</name>
</gene>
<proteinExistence type="inferred from homology"/>
<comment type="caution">
    <text evidence="3">The sequence shown here is derived from an EMBL/GenBank/DDBJ whole genome shotgun (WGS) entry which is preliminary data.</text>
</comment>
<accession>E4L805</accession>
<dbReference type="AlphaFoldDB" id="E4L805"/>
<reference evidence="3 4" key="1">
    <citation type="submission" date="2010-11" db="EMBL/GenBank/DDBJ databases">
        <authorList>
            <person name="Durkin A.S."/>
            <person name="Madupu R."/>
            <person name="Torralba M."/>
            <person name="Gillis M."/>
            <person name="Methe B."/>
            <person name="Sutton G."/>
            <person name="Nelson K.E."/>
        </authorList>
    </citation>
    <scope>NUCLEOTIDE SEQUENCE [LARGE SCALE GENOMIC DNA]</scope>
    <source>
        <strain evidence="3 4">UPII 345-E</strain>
    </source>
</reference>
<dbReference type="RefSeq" id="WP_007554125.1">
    <property type="nucleotide sequence ID" value="NZ_AENT01000010.1"/>
</dbReference>
<dbReference type="EMBL" id="AENT01000010">
    <property type="protein sequence ID" value="EFR43076.1"/>
    <property type="molecule type" value="Genomic_DNA"/>
</dbReference>
<dbReference type="Proteomes" id="UP000004594">
    <property type="component" value="Unassembled WGS sequence"/>
</dbReference>
<evidence type="ECO:0000313" key="4">
    <source>
        <dbReference type="Proteomes" id="UP000004594"/>
    </source>
</evidence>
<dbReference type="InterPro" id="IPR058625">
    <property type="entry name" value="MdtA-like_BSH"/>
</dbReference>
<sequence>MKSFKNIFIILMLFTTILTAGCSRVSVHVQKAEFTKKPFVYEEEIKMEASQTIPIIPIVSGKIISGKPDIGQKVKVGDILFKLDTSKYEEELSSLSKKSVNNEVSEEDDPAALSLVNQGIITKAEYNKLMQKKGIKHSNNAVNEIQSQAKLNTIAKIIEECTVKSPIDGVISELFIGENQSVMSGKPALVVSQNAYVCGEISLPENIGDALEESGKLNKLKVQLIDGENTIDGEFKVNKAENGHKTYKVEFKNKDNKLKVGKKYKVHIETEREIPCIVLPAKALIGEDTVAIVTESGLADMKTVKVAYNDNKNIFVIDGINEGEEVIVNPPKNLEIGVQVDEV</sequence>
<evidence type="ECO:0000259" key="2">
    <source>
        <dbReference type="Pfam" id="PF25917"/>
    </source>
</evidence>
<dbReference type="Gene3D" id="2.40.420.20">
    <property type="match status" value="1"/>
</dbReference>
<dbReference type="PANTHER" id="PTHR30469:SF15">
    <property type="entry name" value="HLYD FAMILY OF SECRETION PROTEINS"/>
    <property type="match status" value="1"/>
</dbReference>
<dbReference type="PROSITE" id="PS51257">
    <property type="entry name" value="PROKAR_LIPOPROTEIN"/>
    <property type="match status" value="1"/>
</dbReference>
<evidence type="ECO:0000313" key="3">
    <source>
        <dbReference type="EMBL" id="EFR43076.1"/>
    </source>
</evidence>
<name>E4L805_9FIRM</name>
<dbReference type="NCBIfam" id="TIGR01730">
    <property type="entry name" value="RND_mfp"/>
    <property type="match status" value="1"/>
</dbReference>